<gene>
    <name evidence="7" type="ORF">JGS22_008390</name>
</gene>
<dbReference type="PANTHER" id="PTHR30055">
    <property type="entry name" value="HTH-TYPE TRANSCRIPTIONAL REGULATOR RUTR"/>
    <property type="match status" value="1"/>
</dbReference>
<dbReference type="AlphaFoldDB" id="A0A949N7P2"/>
<protein>
    <submittedName>
        <fullName evidence="7">TetR/AcrR family transcriptional regulator</fullName>
    </submittedName>
</protein>
<dbReference type="EMBL" id="JAELVF020000001">
    <property type="protein sequence ID" value="MBU7597636.1"/>
    <property type="molecule type" value="Genomic_DNA"/>
</dbReference>
<reference evidence="7" key="1">
    <citation type="submission" date="2021-06" db="EMBL/GenBank/DDBJ databases">
        <title>Sequencing of actinobacteria type strains.</title>
        <authorList>
            <person name="Nguyen G.-S."/>
            <person name="Wentzel A."/>
        </authorList>
    </citation>
    <scope>NUCLEOTIDE SEQUENCE</scope>
    <source>
        <strain evidence="7">P38-E01</strain>
    </source>
</reference>
<keyword evidence="3" id="KW-0804">Transcription</keyword>
<proteinExistence type="predicted"/>
<dbReference type="InterPro" id="IPR001647">
    <property type="entry name" value="HTH_TetR"/>
</dbReference>
<evidence type="ECO:0000256" key="1">
    <source>
        <dbReference type="ARBA" id="ARBA00023015"/>
    </source>
</evidence>
<dbReference type="Proteomes" id="UP000694501">
    <property type="component" value="Unassembled WGS sequence"/>
</dbReference>
<dbReference type="PROSITE" id="PS50977">
    <property type="entry name" value="HTH_TETR_2"/>
    <property type="match status" value="1"/>
</dbReference>
<evidence type="ECO:0000256" key="4">
    <source>
        <dbReference type="PROSITE-ProRule" id="PRU00335"/>
    </source>
</evidence>
<dbReference type="PANTHER" id="PTHR30055:SF234">
    <property type="entry name" value="HTH-TYPE TRANSCRIPTIONAL REGULATOR BETI"/>
    <property type="match status" value="1"/>
</dbReference>
<name>A0A949N7P2_9ACTN</name>
<dbReference type="GO" id="GO:0003700">
    <property type="term" value="F:DNA-binding transcription factor activity"/>
    <property type="evidence" value="ECO:0007669"/>
    <property type="project" value="TreeGrafter"/>
</dbReference>
<dbReference type="Pfam" id="PF00440">
    <property type="entry name" value="TetR_N"/>
    <property type="match status" value="1"/>
</dbReference>
<dbReference type="SUPFAM" id="SSF46689">
    <property type="entry name" value="Homeodomain-like"/>
    <property type="match status" value="1"/>
</dbReference>
<evidence type="ECO:0000259" key="6">
    <source>
        <dbReference type="PROSITE" id="PS50977"/>
    </source>
</evidence>
<organism evidence="7 8">
    <name type="scientific">Streptomyces tardus</name>
    <dbReference type="NCBI Taxonomy" id="2780544"/>
    <lineage>
        <taxon>Bacteria</taxon>
        <taxon>Bacillati</taxon>
        <taxon>Actinomycetota</taxon>
        <taxon>Actinomycetes</taxon>
        <taxon>Kitasatosporales</taxon>
        <taxon>Streptomycetaceae</taxon>
        <taxon>Streptomyces</taxon>
    </lineage>
</organism>
<dbReference type="Gene3D" id="1.10.357.10">
    <property type="entry name" value="Tetracycline Repressor, domain 2"/>
    <property type="match status" value="1"/>
</dbReference>
<feature type="DNA-binding region" description="H-T-H motif" evidence="4">
    <location>
        <begin position="70"/>
        <end position="89"/>
    </location>
</feature>
<keyword evidence="8" id="KW-1185">Reference proteome</keyword>
<feature type="domain" description="HTH tetR-type" evidence="6">
    <location>
        <begin position="47"/>
        <end position="107"/>
    </location>
</feature>
<sequence>MTADREDRNEQPQTGGCVLVPGARPGRDPARAIKRGPSGLAPESVAATQRDRLYDGLVHTVAAKGYEGARVTDICRAAGVTRPVFYELFPGKEDAFLAAYRHGTDLLLNHMSAAYDAASDAAAHRDGTTGDGATGGGTAGGCANSPWQDGICAALAALLDVLAQVPVFATMAIVEIDAAGPAARTARARLLRRFHRFFHQAPVPPPPVDAGQLRSAVVGGVYSTVHEYVAAGRADQLTDQLGQLSYCVLVPHLGPTETADYLRRRGTPGFAR</sequence>
<evidence type="ECO:0000256" key="3">
    <source>
        <dbReference type="ARBA" id="ARBA00023163"/>
    </source>
</evidence>
<accession>A0A949N7P2</accession>
<feature type="compositionally biased region" description="Basic and acidic residues" evidence="5">
    <location>
        <begin position="1"/>
        <end position="10"/>
    </location>
</feature>
<evidence type="ECO:0000256" key="5">
    <source>
        <dbReference type="SAM" id="MobiDB-lite"/>
    </source>
</evidence>
<evidence type="ECO:0000313" key="8">
    <source>
        <dbReference type="Proteomes" id="UP000694501"/>
    </source>
</evidence>
<keyword evidence="1" id="KW-0805">Transcription regulation</keyword>
<feature type="region of interest" description="Disordered" evidence="5">
    <location>
        <begin position="1"/>
        <end position="44"/>
    </location>
</feature>
<comment type="caution">
    <text evidence="7">The sequence shown here is derived from an EMBL/GenBank/DDBJ whole genome shotgun (WGS) entry which is preliminary data.</text>
</comment>
<evidence type="ECO:0000313" key="7">
    <source>
        <dbReference type="EMBL" id="MBU7597636.1"/>
    </source>
</evidence>
<dbReference type="RefSeq" id="WP_211041520.1">
    <property type="nucleotide sequence ID" value="NZ_JAELVF020000001.1"/>
</dbReference>
<dbReference type="InterPro" id="IPR009057">
    <property type="entry name" value="Homeodomain-like_sf"/>
</dbReference>
<evidence type="ECO:0000256" key="2">
    <source>
        <dbReference type="ARBA" id="ARBA00023125"/>
    </source>
</evidence>
<dbReference type="GO" id="GO:0000976">
    <property type="term" value="F:transcription cis-regulatory region binding"/>
    <property type="evidence" value="ECO:0007669"/>
    <property type="project" value="TreeGrafter"/>
</dbReference>
<dbReference type="InterPro" id="IPR050109">
    <property type="entry name" value="HTH-type_TetR-like_transc_reg"/>
</dbReference>
<keyword evidence="2 4" id="KW-0238">DNA-binding</keyword>